<sequence>MEPWISAAVSEIGLRGTNEDSFLEAPDLRLWAVADGMGGHSHGEVASRTAVRALKHAVLEGEDLPGAVAAANRATWREARHRASDMGTTLVALRLHTDRWELSWLGDSRAYRWSNGRLERLSRDHTLVQQWVEQGRISAGEARNHPYGHVLTQAAGLEEQARTDSLEGPLTGSEVFLLCSDGLTDTLGEERIAEVLDDMPPADPARALADAALAADNPFQDNLTVVVIRRHP</sequence>
<feature type="domain" description="PPM-type phosphatase" evidence="1">
    <location>
        <begin position="5"/>
        <end position="230"/>
    </location>
</feature>
<proteinExistence type="predicted"/>
<dbReference type="CDD" id="cd00143">
    <property type="entry name" value="PP2Cc"/>
    <property type="match status" value="1"/>
</dbReference>
<keyword evidence="3" id="KW-1185">Reference proteome</keyword>
<dbReference type="Proteomes" id="UP001575181">
    <property type="component" value="Unassembled WGS sequence"/>
</dbReference>
<dbReference type="SUPFAM" id="SSF81606">
    <property type="entry name" value="PP2C-like"/>
    <property type="match status" value="1"/>
</dbReference>
<dbReference type="PANTHER" id="PTHR13832">
    <property type="entry name" value="PROTEIN PHOSPHATASE 2C"/>
    <property type="match status" value="1"/>
</dbReference>
<dbReference type="Gene3D" id="3.60.40.10">
    <property type="entry name" value="PPM-type phosphatase domain"/>
    <property type="match status" value="1"/>
</dbReference>
<name>A0ABV4TUC9_9GAMM</name>
<comment type="caution">
    <text evidence="2">The sequence shown here is derived from an EMBL/GenBank/DDBJ whole genome shotgun (WGS) entry which is preliminary data.</text>
</comment>
<evidence type="ECO:0000259" key="1">
    <source>
        <dbReference type="PROSITE" id="PS51746"/>
    </source>
</evidence>
<evidence type="ECO:0000313" key="2">
    <source>
        <dbReference type="EMBL" id="MFA9459726.1"/>
    </source>
</evidence>
<protein>
    <submittedName>
        <fullName evidence="2">PP2C family serine/threonine-protein phosphatase</fullName>
        <ecNumber evidence="2">3.1.3.16</ecNumber>
    </submittedName>
</protein>
<dbReference type="EMBL" id="JBGUAW010000002">
    <property type="protein sequence ID" value="MFA9459726.1"/>
    <property type="molecule type" value="Genomic_DNA"/>
</dbReference>
<keyword evidence="2" id="KW-0378">Hydrolase</keyword>
<dbReference type="PANTHER" id="PTHR13832:SF827">
    <property type="entry name" value="PROTEIN PHOSPHATASE 1L"/>
    <property type="match status" value="1"/>
</dbReference>
<dbReference type="EC" id="3.1.3.16" evidence="2"/>
<accession>A0ABV4TUC9</accession>
<dbReference type="Pfam" id="PF13672">
    <property type="entry name" value="PP2C_2"/>
    <property type="match status" value="1"/>
</dbReference>
<dbReference type="SMART" id="SM00332">
    <property type="entry name" value="PP2Cc"/>
    <property type="match status" value="1"/>
</dbReference>
<dbReference type="RefSeq" id="WP_373654514.1">
    <property type="nucleotide sequence ID" value="NZ_JBGUAW010000002.1"/>
</dbReference>
<dbReference type="PROSITE" id="PS51746">
    <property type="entry name" value="PPM_2"/>
    <property type="match status" value="1"/>
</dbReference>
<organism evidence="2 3">
    <name type="scientific">Thiohalorhabdus methylotrophus</name>
    <dbReference type="NCBI Taxonomy" id="3242694"/>
    <lineage>
        <taxon>Bacteria</taxon>
        <taxon>Pseudomonadati</taxon>
        <taxon>Pseudomonadota</taxon>
        <taxon>Gammaproteobacteria</taxon>
        <taxon>Thiohalorhabdales</taxon>
        <taxon>Thiohalorhabdaceae</taxon>
        <taxon>Thiohalorhabdus</taxon>
    </lineage>
</organism>
<dbReference type="GO" id="GO:0004722">
    <property type="term" value="F:protein serine/threonine phosphatase activity"/>
    <property type="evidence" value="ECO:0007669"/>
    <property type="project" value="UniProtKB-EC"/>
</dbReference>
<reference evidence="2 3" key="1">
    <citation type="submission" date="2024-08" db="EMBL/GenBank/DDBJ databases">
        <title>Whole-genome sequencing of halo(alkali)philic microorganisms from hypersaline lakes.</title>
        <authorList>
            <person name="Sorokin D.Y."/>
            <person name="Merkel A.Y."/>
            <person name="Messina E."/>
            <person name="Yakimov M."/>
        </authorList>
    </citation>
    <scope>NUCLEOTIDE SEQUENCE [LARGE SCALE GENOMIC DNA]</scope>
    <source>
        <strain evidence="2 3">Cl-TMA</strain>
    </source>
</reference>
<dbReference type="SMART" id="SM00331">
    <property type="entry name" value="PP2C_SIG"/>
    <property type="match status" value="1"/>
</dbReference>
<dbReference type="InterPro" id="IPR001932">
    <property type="entry name" value="PPM-type_phosphatase-like_dom"/>
</dbReference>
<gene>
    <name evidence="2" type="ORF">ACERLL_02665</name>
</gene>
<evidence type="ECO:0000313" key="3">
    <source>
        <dbReference type="Proteomes" id="UP001575181"/>
    </source>
</evidence>
<dbReference type="InterPro" id="IPR036457">
    <property type="entry name" value="PPM-type-like_dom_sf"/>
</dbReference>
<dbReference type="InterPro" id="IPR015655">
    <property type="entry name" value="PP2C"/>
</dbReference>